<proteinExistence type="predicted"/>
<organism evidence="3 4">
    <name type="scientific">[Actinomadura] parvosata subsp. kistnae</name>
    <dbReference type="NCBI Taxonomy" id="1909395"/>
    <lineage>
        <taxon>Bacteria</taxon>
        <taxon>Bacillati</taxon>
        <taxon>Actinomycetota</taxon>
        <taxon>Actinomycetes</taxon>
        <taxon>Streptosporangiales</taxon>
        <taxon>Streptosporangiaceae</taxon>
        <taxon>Nonomuraea</taxon>
    </lineage>
</organism>
<evidence type="ECO:0000313" key="3">
    <source>
        <dbReference type="EMBL" id="AQZ69828.1"/>
    </source>
</evidence>
<keyword evidence="2" id="KW-0472">Membrane</keyword>
<dbReference type="STRING" id="1909395.BKM31_57705"/>
<keyword evidence="4" id="KW-1185">Reference proteome</keyword>
<dbReference type="AlphaFoldDB" id="A0A1V0AHY4"/>
<dbReference type="OrthoDB" id="3455926at2"/>
<dbReference type="RefSeq" id="WP_080046221.1">
    <property type="nucleotide sequence ID" value="NZ_CP017717.1"/>
</dbReference>
<dbReference type="Proteomes" id="UP000190797">
    <property type="component" value="Chromosome"/>
</dbReference>
<feature type="compositionally biased region" description="Low complexity" evidence="1">
    <location>
        <begin position="94"/>
        <end position="107"/>
    </location>
</feature>
<evidence type="ECO:0000313" key="4">
    <source>
        <dbReference type="Proteomes" id="UP000190797"/>
    </source>
</evidence>
<reference evidence="4" key="1">
    <citation type="journal article" date="2017" name="Med. Chem. Commun.">
        <title>Nonomuraea sp. ATCC 55076 harbours the largest actinomycete chromosome to date and the kistamicin biosynthetic gene cluster.</title>
        <authorList>
            <person name="Nazari B."/>
            <person name="Forneris C.C."/>
            <person name="Gibson M.I."/>
            <person name="Moon K."/>
            <person name="Schramma K.R."/>
            <person name="Seyedsayamdost M.R."/>
        </authorList>
    </citation>
    <scope>NUCLEOTIDE SEQUENCE [LARGE SCALE GENOMIC DNA]</scope>
    <source>
        <strain evidence="4">ATCC 55076</strain>
    </source>
</reference>
<feature type="region of interest" description="Disordered" evidence="1">
    <location>
        <begin position="79"/>
        <end position="109"/>
    </location>
</feature>
<feature type="region of interest" description="Disordered" evidence="1">
    <location>
        <begin position="1"/>
        <end position="24"/>
    </location>
</feature>
<evidence type="ECO:0000256" key="2">
    <source>
        <dbReference type="SAM" id="Phobius"/>
    </source>
</evidence>
<protein>
    <submittedName>
        <fullName evidence="3">Uncharacterized protein</fullName>
    </submittedName>
</protein>
<keyword evidence="2" id="KW-1133">Transmembrane helix</keyword>
<evidence type="ECO:0000256" key="1">
    <source>
        <dbReference type="SAM" id="MobiDB-lite"/>
    </source>
</evidence>
<name>A0A1V0AHY4_9ACTN</name>
<accession>A0A1V0AHY4</accession>
<gene>
    <name evidence="3" type="ORF">BKM31_57705</name>
</gene>
<feature type="region of interest" description="Disordered" evidence="1">
    <location>
        <begin position="328"/>
        <end position="348"/>
    </location>
</feature>
<dbReference type="EMBL" id="CP017717">
    <property type="protein sequence ID" value="AQZ69828.1"/>
    <property type="molecule type" value="Genomic_DNA"/>
</dbReference>
<dbReference type="KEGG" id="noa:BKM31_57705"/>
<keyword evidence="2" id="KW-0812">Transmembrane</keyword>
<sequence>MDDLESRLGTLLGEPGRADPPPGLAGRIHRSVAVRRRKRRAAWLAALACQAAVLVAAPLMLRGGSGDFAATVAPSPTVTRTVTVSPGPPPADRPTPTRTITPSPGSGRNEAFAERLRRLVAVTGMVEVGGRTGAGEPFTPAALGSDGTVLGLTPGGAVAETSATGGAPEAAGFSARSGLGAAEGLRTWTENGEQRCRAADGSIRTISPQGTDPEAPVWVDGGAIAGNDPMLQPWVAVGCAEPGRTVTNGRPATGTAVAFSYPYLFVVEPADDRKLRLVDVRTMRVAAEHPLPAGVRAQTMGRRAQRWQAAATDTAFVWVTGKTLHSVPRDSWGPERTSGAVPAPGKGEQARMTAGDRLVAYTTGGASIVHDPVTGVTLKQPGLVLAAGPWLLWEEGGAYRLARVG</sequence>
<feature type="transmembrane region" description="Helical" evidence="2">
    <location>
        <begin position="41"/>
        <end position="61"/>
    </location>
</feature>